<name>A0AC60QXL1_IXOPE</name>
<comment type="caution">
    <text evidence="1">The sequence shown here is derived from an EMBL/GenBank/DDBJ whole genome shotgun (WGS) entry which is preliminary data.</text>
</comment>
<protein>
    <submittedName>
        <fullName evidence="1">Uncharacterized protein</fullName>
    </submittedName>
</protein>
<feature type="non-terminal residue" evidence="1">
    <location>
        <position position="1"/>
    </location>
</feature>
<gene>
    <name evidence="1" type="ORF">HPB47_013797</name>
</gene>
<evidence type="ECO:0000313" key="1">
    <source>
        <dbReference type="EMBL" id="KAG0444431.1"/>
    </source>
</evidence>
<proteinExistence type="predicted"/>
<evidence type="ECO:0000313" key="2">
    <source>
        <dbReference type="Proteomes" id="UP000805193"/>
    </source>
</evidence>
<sequence>PEKCPGGDKSCNYPKACTRPSTSDENHLVNTTAIYNTATMRCEDTGPVSAPRDCKKFRTLDDCLAVRRRSQRVPGRRFEDEKRSGSASNAGSTNKHSIAREKCVSASRRSGAPVTWLSSYPLSDALAFSVSAAASRGDLPGFFSIEEAMSKATRHRPPRRDVCHRQRPPGRVKRGPKKKWNLKRRREEEKENDHGRRGKTRCLPPPATTWACEKRTEKEVESETSG</sequence>
<dbReference type="Proteomes" id="UP000805193">
    <property type="component" value="Unassembled WGS sequence"/>
</dbReference>
<organism evidence="1 2">
    <name type="scientific">Ixodes persulcatus</name>
    <name type="common">Taiga tick</name>
    <dbReference type="NCBI Taxonomy" id="34615"/>
    <lineage>
        <taxon>Eukaryota</taxon>
        <taxon>Metazoa</taxon>
        <taxon>Ecdysozoa</taxon>
        <taxon>Arthropoda</taxon>
        <taxon>Chelicerata</taxon>
        <taxon>Arachnida</taxon>
        <taxon>Acari</taxon>
        <taxon>Parasitiformes</taxon>
        <taxon>Ixodida</taxon>
        <taxon>Ixodoidea</taxon>
        <taxon>Ixodidae</taxon>
        <taxon>Ixodinae</taxon>
        <taxon>Ixodes</taxon>
    </lineage>
</organism>
<dbReference type="EMBL" id="JABSTQ010002033">
    <property type="protein sequence ID" value="KAG0444431.1"/>
    <property type="molecule type" value="Genomic_DNA"/>
</dbReference>
<reference evidence="1 2" key="1">
    <citation type="journal article" date="2020" name="Cell">
        <title>Large-Scale Comparative Analyses of Tick Genomes Elucidate Their Genetic Diversity and Vector Capacities.</title>
        <authorList>
            <consortium name="Tick Genome and Microbiome Consortium (TIGMIC)"/>
            <person name="Jia N."/>
            <person name="Wang J."/>
            <person name="Shi W."/>
            <person name="Du L."/>
            <person name="Sun Y."/>
            <person name="Zhan W."/>
            <person name="Jiang J.F."/>
            <person name="Wang Q."/>
            <person name="Zhang B."/>
            <person name="Ji P."/>
            <person name="Bell-Sakyi L."/>
            <person name="Cui X.M."/>
            <person name="Yuan T.T."/>
            <person name="Jiang B.G."/>
            <person name="Yang W.F."/>
            <person name="Lam T.T."/>
            <person name="Chang Q.C."/>
            <person name="Ding S.J."/>
            <person name="Wang X.J."/>
            <person name="Zhu J.G."/>
            <person name="Ruan X.D."/>
            <person name="Zhao L."/>
            <person name="Wei J.T."/>
            <person name="Ye R.Z."/>
            <person name="Que T.C."/>
            <person name="Du C.H."/>
            <person name="Zhou Y.H."/>
            <person name="Cheng J.X."/>
            <person name="Dai P.F."/>
            <person name="Guo W.B."/>
            <person name="Han X.H."/>
            <person name="Huang E.J."/>
            <person name="Li L.F."/>
            <person name="Wei W."/>
            <person name="Gao Y.C."/>
            <person name="Liu J.Z."/>
            <person name="Shao H.Z."/>
            <person name="Wang X."/>
            <person name="Wang C.C."/>
            <person name="Yang T.C."/>
            <person name="Huo Q.B."/>
            <person name="Li W."/>
            <person name="Chen H.Y."/>
            <person name="Chen S.E."/>
            <person name="Zhou L.G."/>
            <person name="Ni X.B."/>
            <person name="Tian J.H."/>
            <person name="Sheng Y."/>
            <person name="Liu T."/>
            <person name="Pan Y.S."/>
            <person name="Xia L.Y."/>
            <person name="Li J."/>
            <person name="Zhao F."/>
            <person name="Cao W.C."/>
        </authorList>
    </citation>
    <scope>NUCLEOTIDE SEQUENCE [LARGE SCALE GENOMIC DNA]</scope>
    <source>
        <strain evidence="1">Iper-2018</strain>
    </source>
</reference>
<accession>A0AC60QXL1</accession>
<keyword evidence="2" id="KW-1185">Reference proteome</keyword>